<organism evidence="7 8">
    <name type="scientific">Arenibacter certesii</name>
    <dbReference type="NCBI Taxonomy" id="228955"/>
    <lineage>
        <taxon>Bacteria</taxon>
        <taxon>Pseudomonadati</taxon>
        <taxon>Bacteroidota</taxon>
        <taxon>Flavobacteriia</taxon>
        <taxon>Flavobacteriales</taxon>
        <taxon>Flavobacteriaceae</taxon>
        <taxon>Arenibacter</taxon>
    </lineage>
</organism>
<feature type="transmembrane region" description="Helical" evidence="6">
    <location>
        <begin position="296"/>
        <end position="325"/>
    </location>
</feature>
<evidence type="ECO:0000256" key="4">
    <source>
        <dbReference type="ARBA" id="ARBA00022989"/>
    </source>
</evidence>
<dbReference type="InterPro" id="IPR002549">
    <property type="entry name" value="AI-2E-like"/>
</dbReference>
<dbReference type="GO" id="GO:0016020">
    <property type="term" value="C:membrane"/>
    <property type="evidence" value="ECO:0007669"/>
    <property type="project" value="UniProtKB-SubCell"/>
</dbReference>
<dbReference type="PANTHER" id="PTHR21716">
    <property type="entry name" value="TRANSMEMBRANE PROTEIN"/>
    <property type="match status" value="1"/>
</dbReference>
<reference evidence="7" key="1">
    <citation type="journal article" date="2014" name="Int. J. Syst. Evol. Microbiol.">
        <title>Complete genome sequence of Corynebacterium casei LMG S-19264T (=DSM 44701T), isolated from a smear-ripened cheese.</title>
        <authorList>
            <consortium name="US DOE Joint Genome Institute (JGI-PGF)"/>
            <person name="Walter F."/>
            <person name="Albersmeier A."/>
            <person name="Kalinowski J."/>
            <person name="Ruckert C."/>
        </authorList>
    </citation>
    <scope>NUCLEOTIDE SEQUENCE</scope>
    <source>
        <strain evidence="7">KCTC 12113</strain>
    </source>
</reference>
<feature type="transmembrane region" description="Helical" evidence="6">
    <location>
        <begin position="139"/>
        <end position="161"/>
    </location>
</feature>
<name>A0A918J3K7_9FLAO</name>
<feature type="transmembrane region" description="Helical" evidence="6">
    <location>
        <begin position="36"/>
        <end position="54"/>
    </location>
</feature>
<dbReference type="PANTHER" id="PTHR21716:SF4">
    <property type="entry name" value="TRANSMEMBRANE PROTEIN 245"/>
    <property type="match status" value="1"/>
</dbReference>
<comment type="similarity">
    <text evidence="2">Belongs to the autoinducer-2 exporter (AI-2E) (TC 2.A.86) family.</text>
</comment>
<dbReference type="EMBL" id="BMWP01000027">
    <property type="protein sequence ID" value="GGW45465.1"/>
    <property type="molecule type" value="Genomic_DNA"/>
</dbReference>
<evidence type="ECO:0000256" key="1">
    <source>
        <dbReference type="ARBA" id="ARBA00004141"/>
    </source>
</evidence>
<proteinExistence type="inferred from homology"/>
<feature type="transmembrane region" description="Helical" evidence="6">
    <location>
        <begin position="66"/>
        <end position="87"/>
    </location>
</feature>
<comment type="caution">
    <text evidence="7">The sequence shown here is derived from an EMBL/GenBank/DDBJ whole genome shotgun (WGS) entry which is preliminary data.</text>
</comment>
<feature type="transmembrane region" description="Helical" evidence="6">
    <location>
        <begin position="264"/>
        <end position="284"/>
    </location>
</feature>
<gene>
    <name evidence="7" type="ORF">GCM10007383_32320</name>
</gene>
<dbReference type="Proteomes" id="UP000634668">
    <property type="component" value="Unassembled WGS sequence"/>
</dbReference>
<evidence type="ECO:0000256" key="3">
    <source>
        <dbReference type="ARBA" id="ARBA00022692"/>
    </source>
</evidence>
<feature type="transmembrane region" description="Helical" evidence="6">
    <location>
        <begin position="198"/>
        <end position="218"/>
    </location>
</feature>
<keyword evidence="3 6" id="KW-0812">Transmembrane</keyword>
<evidence type="ECO:0000256" key="6">
    <source>
        <dbReference type="SAM" id="Phobius"/>
    </source>
</evidence>
<sequence>MDGISSKTIRQLVVLLMITFLGGLIFVEMLPYLSGVLGAITIYVLIKRPMAYLVNRGWNRNLAAGTLMLASFLVILVPVAGAIMMLGNKIGKTVANSERVVEAFKSELQIWEDRLGYDISSQIDVSAISKWLSENLQGFAGGTFDMFMAITIMYFFLYYMLTNRRELREALYAYIPIKSHNLKIIGVETREMVRANAIGIPLVAIAQGIIALIGFYIFGIESPIFWAVIVTIGSMVPFIGSFLGTIPVFILAMSNGNDFQAWGILIYGIVVIGLTDNIIRLFVLQKLDDVHPLITLIGVIIGIPLFGFIGLIFGPLLISLFLVVVRIYKIEYGTEGDASLAVEQELNPSTPNK</sequence>
<dbReference type="RefSeq" id="WP_026814376.1">
    <property type="nucleotide sequence ID" value="NZ_BMWP01000027.1"/>
</dbReference>
<comment type="subcellular location">
    <subcellularLocation>
        <location evidence="1">Membrane</location>
        <topology evidence="1">Multi-pass membrane protein</topology>
    </subcellularLocation>
</comment>
<feature type="transmembrane region" description="Helical" evidence="6">
    <location>
        <begin position="12"/>
        <end position="30"/>
    </location>
</feature>
<keyword evidence="4 6" id="KW-1133">Transmembrane helix</keyword>
<dbReference type="Pfam" id="PF01594">
    <property type="entry name" value="AI-2E_transport"/>
    <property type="match status" value="1"/>
</dbReference>
<keyword evidence="8" id="KW-1185">Reference proteome</keyword>
<dbReference type="AlphaFoldDB" id="A0A918J3K7"/>
<keyword evidence="5 6" id="KW-0472">Membrane</keyword>
<feature type="transmembrane region" description="Helical" evidence="6">
    <location>
        <begin position="224"/>
        <end position="252"/>
    </location>
</feature>
<protein>
    <submittedName>
        <fullName evidence="7">AI-2E family transporter</fullName>
    </submittedName>
</protein>
<evidence type="ECO:0000256" key="5">
    <source>
        <dbReference type="ARBA" id="ARBA00023136"/>
    </source>
</evidence>
<evidence type="ECO:0000256" key="2">
    <source>
        <dbReference type="ARBA" id="ARBA00009773"/>
    </source>
</evidence>
<evidence type="ECO:0000313" key="7">
    <source>
        <dbReference type="EMBL" id="GGW45465.1"/>
    </source>
</evidence>
<reference evidence="7" key="2">
    <citation type="submission" date="2020-09" db="EMBL/GenBank/DDBJ databases">
        <authorList>
            <person name="Sun Q."/>
            <person name="Kim S."/>
        </authorList>
    </citation>
    <scope>NUCLEOTIDE SEQUENCE</scope>
    <source>
        <strain evidence="7">KCTC 12113</strain>
    </source>
</reference>
<accession>A0A918J3K7</accession>
<evidence type="ECO:0000313" key="8">
    <source>
        <dbReference type="Proteomes" id="UP000634668"/>
    </source>
</evidence>